<feature type="binding site" evidence="9">
    <location>
        <position position="21"/>
    </location>
    <ligand>
        <name>Mg(2+)</name>
        <dbReference type="ChEBI" id="CHEBI:18420"/>
        <note>catalytic</note>
    </ligand>
</feature>
<keyword evidence="8 9" id="KW-0051">Antiviral defense</keyword>
<dbReference type="InterPro" id="IPR021127">
    <property type="entry name" value="CRISPR_associated_Cas2"/>
</dbReference>
<dbReference type="Proteomes" id="UP000199233">
    <property type="component" value="Unassembled WGS sequence"/>
</dbReference>
<evidence type="ECO:0000313" key="10">
    <source>
        <dbReference type="EMBL" id="SER14954.1"/>
    </source>
</evidence>
<evidence type="ECO:0000256" key="5">
    <source>
        <dbReference type="ARBA" id="ARBA00022759"/>
    </source>
</evidence>
<protein>
    <recommendedName>
        <fullName evidence="9">CRISPR-associated endoribonuclease Cas2</fullName>
        <ecNumber evidence="9">3.1.-.-</ecNumber>
    </recommendedName>
</protein>
<evidence type="ECO:0000313" key="11">
    <source>
        <dbReference type="Proteomes" id="UP000199233"/>
    </source>
</evidence>
<dbReference type="STRING" id="489703.SAMN04488038_11754"/>
<reference evidence="10 11" key="1">
    <citation type="submission" date="2016-10" db="EMBL/GenBank/DDBJ databases">
        <authorList>
            <person name="de Groot N.N."/>
        </authorList>
    </citation>
    <scope>NUCLEOTIDE SEQUENCE [LARGE SCALE GENOMIC DNA]</scope>
    <source>
        <strain evidence="10 11">DSM 25927</strain>
    </source>
</reference>
<comment type="cofactor">
    <cofactor evidence="1 9">
        <name>Mg(2+)</name>
        <dbReference type="ChEBI" id="CHEBI:18420"/>
    </cofactor>
</comment>
<accession>A0A1H9LU48</accession>
<dbReference type="GO" id="GO:0046872">
    <property type="term" value="F:metal ion binding"/>
    <property type="evidence" value="ECO:0007669"/>
    <property type="project" value="UniProtKB-UniRule"/>
</dbReference>
<evidence type="ECO:0000256" key="3">
    <source>
        <dbReference type="ARBA" id="ARBA00022722"/>
    </source>
</evidence>
<dbReference type="EC" id="3.1.-.-" evidence="9"/>
<dbReference type="AlphaFoldDB" id="A0A1H9LU48"/>
<dbReference type="GO" id="GO:0004521">
    <property type="term" value="F:RNA endonuclease activity"/>
    <property type="evidence" value="ECO:0007669"/>
    <property type="project" value="InterPro"/>
</dbReference>
<dbReference type="NCBIfam" id="TIGR01573">
    <property type="entry name" value="cas2"/>
    <property type="match status" value="1"/>
</dbReference>
<evidence type="ECO:0000256" key="9">
    <source>
        <dbReference type="HAMAP-Rule" id="MF_01471"/>
    </source>
</evidence>
<dbReference type="SUPFAM" id="SSF143430">
    <property type="entry name" value="TTP0101/SSO1404-like"/>
    <property type="match status" value="1"/>
</dbReference>
<dbReference type="RefSeq" id="WP_093289320.1">
    <property type="nucleotide sequence ID" value="NZ_FOFS01000017.1"/>
</dbReference>
<gene>
    <name evidence="9" type="primary">cas2</name>
    <name evidence="10" type="ORF">SAMN04488038_11754</name>
</gene>
<evidence type="ECO:0000256" key="2">
    <source>
        <dbReference type="ARBA" id="ARBA00009959"/>
    </source>
</evidence>
<keyword evidence="3 9" id="KW-0540">Nuclease</keyword>
<keyword evidence="7 9" id="KW-0460">Magnesium</keyword>
<organism evidence="10 11">
    <name type="scientific">Solimonas aquatica</name>
    <dbReference type="NCBI Taxonomy" id="489703"/>
    <lineage>
        <taxon>Bacteria</taxon>
        <taxon>Pseudomonadati</taxon>
        <taxon>Pseudomonadota</taxon>
        <taxon>Gammaproteobacteria</taxon>
        <taxon>Nevskiales</taxon>
        <taxon>Nevskiaceae</taxon>
        <taxon>Solimonas</taxon>
    </lineage>
</organism>
<evidence type="ECO:0000256" key="1">
    <source>
        <dbReference type="ARBA" id="ARBA00001946"/>
    </source>
</evidence>
<keyword evidence="5 9" id="KW-0255">Endonuclease</keyword>
<dbReference type="GO" id="GO:0051607">
    <property type="term" value="P:defense response to virus"/>
    <property type="evidence" value="ECO:0007669"/>
    <property type="project" value="UniProtKB-UniRule"/>
</dbReference>
<evidence type="ECO:0000256" key="7">
    <source>
        <dbReference type="ARBA" id="ARBA00022842"/>
    </source>
</evidence>
<keyword evidence="11" id="KW-1185">Reference proteome</keyword>
<name>A0A1H9LU48_9GAMM</name>
<comment type="subunit">
    <text evidence="9">Homodimer, forms a heterotetramer with a Cas1 homodimer.</text>
</comment>
<dbReference type="InterPro" id="IPR019199">
    <property type="entry name" value="Virulence_VapD/CRISPR_Cas2"/>
</dbReference>
<comment type="function">
    <text evidence="9">CRISPR (clustered regularly interspaced short palindromic repeat), is an adaptive immune system that provides protection against mobile genetic elements (viruses, transposable elements and conjugative plasmids). CRISPR clusters contain sequences complementary to antecedent mobile elements and target invading nucleic acids. CRISPR clusters are transcribed and processed into CRISPR RNA (crRNA). Functions as a ssRNA-specific endoribonuclease. Involved in the integration of spacer DNA into the CRISPR cassette.</text>
</comment>
<evidence type="ECO:0000256" key="8">
    <source>
        <dbReference type="ARBA" id="ARBA00023118"/>
    </source>
</evidence>
<proteinExistence type="inferred from homology"/>
<keyword evidence="6 9" id="KW-0378">Hydrolase</keyword>
<comment type="similarity">
    <text evidence="2 9">Belongs to the CRISPR-associated endoribonuclease Cas2 protein family.</text>
</comment>
<dbReference type="OrthoDB" id="9791737at2"/>
<evidence type="ECO:0000256" key="6">
    <source>
        <dbReference type="ARBA" id="ARBA00022801"/>
    </source>
</evidence>
<dbReference type="HAMAP" id="MF_01471">
    <property type="entry name" value="Cas2"/>
    <property type="match status" value="1"/>
</dbReference>
<dbReference type="Pfam" id="PF09827">
    <property type="entry name" value="CRISPR_Cas2"/>
    <property type="match status" value="1"/>
</dbReference>
<sequence length="115" mass="13568">MHPADMAINGWRVMWLLASFDCPVGTKEERHDYTVFRRTLLQENFTQHQFSVYLKHFPTLATAQAQIERLRPSVPEDAHVAFFFFTDKQYAMTREFIGPRRSKIRPDAPEQLLLI</sequence>
<dbReference type="GO" id="GO:0043571">
    <property type="term" value="P:maintenance of CRISPR repeat elements"/>
    <property type="evidence" value="ECO:0007669"/>
    <property type="project" value="UniProtKB-UniRule"/>
</dbReference>
<dbReference type="EMBL" id="FOFS01000017">
    <property type="protein sequence ID" value="SER14954.1"/>
    <property type="molecule type" value="Genomic_DNA"/>
</dbReference>
<dbReference type="GO" id="GO:0016787">
    <property type="term" value="F:hydrolase activity"/>
    <property type="evidence" value="ECO:0007669"/>
    <property type="project" value="UniProtKB-KW"/>
</dbReference>
<evidence type="ECO:0000256" key="4">
    <source>
        <dbReference type="ARBA" id="ARBA00022723"/>
    </source>
</evidence>
<keyword evidence="4 9" id="KW-0479">Metal-binding</keyword>